<evidence type="ECO:0000256" key="1">
    <source>
        <dbReference type="SAM" id="Phobius"/>
    </source>
</evidence>
<keyword evidence="1" id="KW-0812">Transmembrane</keyword>
<feature type="transmembrane region" description="Helical" evidence="1">
    <location>
        <begin position="80"/>
        <end position="102"/>
    </location>
</feature>
<protein>
    <submittedName>
        <fullName evidence="2">Uncharacterized protein</fullName>
    </submittedName>
</protein>
<reference evidence="2" key="1">
    <citation type="submission" date="2019-08" db="EMBL/GenBank/DDBJ databases">
        <authorList>
            <person name="Kucharzyk K."/>
            <person name="Murdoch R.W."/>
            <person name="Higgins S."/>
            <person name="Loffler F."/>
        </authorList>
    </citation>
    <scope>NUCLEOTIDE SEQUENCE</scope>
</reference>
<accession>A0A645J1I8</accession>
<name>A0A645J1I8_9ZZZZ</name>
<organism evidence="2">
    <name type="scientific">bioreactor metagenome</name>
    <dbReference type="NCBI Taxonomy" id="1076179"/>
    <lineage>
        <taxon>unclassified sequences</taxon>
        <taxon>metagenomes</taxon>
        <taxon>ecological metagenomes</taxon>
    </lineage>
</organism>
<keyword evidence="1" id="KW-1133">Transmembrane helix</keyword>
<sequence>MKLIYKLSFGLHLFVGIGAMAGGLAAITSPLEPLGMPLEPLKNSPFTNYLIPGIILFAVIGLGNVISALTLCYKSKYQGYISGTLGGALVIWIIVQCMMLRAVAFLHILFFIIGVIQGLLAITILFHKRLFPTNIVIKLYKEMKKEV</sequence>
<keyword evidence="1" id="KW-0472">Membrane</keyword>
<comment type="caution">
    <text evidence="2">The sequence shown here is derived from an EMBL/GenBank/DDBJ whole genome shotgun (WGS) entry which is preliminary data.</text>
</comment>
<evidence type="ECO:0000313" key="2">
    <source>
        <dbReference type="EMBL" id="MPN57030.1"/>
    </source>
</evidence>
<feature type="transmembrane region" description="Helical" evidence="1">
    <location>
        <begin position="108"/>
        <end position="126"/>
    </location>
</feature>
<feature type="transmembrane region" description="Helical" evidence="1">
    <location>
        <begin position="49"/>
        <end position="73"/>
    </location>
</feature>
<dbReference type="EMBL" id="VSSQ01128091">
    <property type="protein sequence ID" value="MPN57030.1"/>
    <property type="molecule type" value="Genomic_DNA"/>
</dbReference>
<gene>
    <name evidence="2" type="ORF">SDC9_204724</name>
</gene>
<dbReference type="AlphaFoldDB" id="A0A645J1I8"/>
<proteinExistence type="predicted"/>